<proteinExistence type="predicted"/>
<gene>
    <name evidence="2" type="ORF">DIU77_19340</name>
</gene>
<dbReference type="Pfam" id="PF13546">
    <property type="entry name" value="DDE_5"/>
    <property type="match status" value="1"/>
</dbReference>
<dbReference type="InterPro" id="IPR039365">
    <property type="entry name" value="IS701-like"/>
</dbReference>
<dbReference type="SUPFAM" id="SSF53098">
    <property type="entry name" value="Ribonuclease H-like"/>
    <property type="match status" value="1"/>
</dbReference>
<comment type="caution">
    <text evidence="2">The sequence shown here is derived from an EMBL/GenBank/DDBJ whole genome shotgun (WGS) entry which is preliminary data.</text>
</comment>
<evidence type="ECO:0000259" key="1">
    <source>
        <dbReference type="Pfam" id="PF13546"/>
    </source>
</evidence>
<feature type="domain" description="Transposase IS701-like DDE" evidence="1">
    <location>
        <begin position="7"/>
        <end position="219"/>
    </location>
</feature>
<dbReference type="AlphaFoldDB" id="A0A2W4IQQ1"/>
<dbReference type="InterPro" id="IPR038721">
    <property type="entry name" value="IS701-like_DDE_dom"/>
</dbReference>
<dbReference type="EMBL" id="QGUI01000988">
    <property type="protein sequence ID" value="PZM89280.1"/>
    <property type="molecule type" value="Genomic_DNA"/>
</dbReference>
<protein>
    <submittedName>
        <fullName evidence="2">IS701 family transposase</fullName>
    </submittedName>
</protein>
<reference evidence="2" key="1">
    <citation type="submission" date="2018-05" db="EMBL/GenBank/DDBJ databases">
        <authorList>
            <person name="Lanie J.A."/>
            <person name="Ng W.-L."/>
            <person name="Kazmierczak K.M."/>
            <person name="Andrzejewski T.M."/>
            <person name="Davidsen T.M."/>
            <person name="Wayne K.J."/>
            <person name="Tettelin H."/>
            <person name="Glass J.I."/>
            <person name="Rusch D."/>
            <person name="Podicherti R."/>
            <person name="Tsui H.-C.T."/>
            <person name="Winkler M.E."/>
        </authorList>
    </citation>
    <scope>NUCLEOTIDE SEQUENCE</scope>
    <source>
        <strain evidence="2">ZC4RG45</strain>
    </source>
</reference>
<evidence type="ECO:0000313" key="2">
    <source>
        <dbReference type="EMBL" id="PZM89280.1"/>
    </source>
</evidence>
<dbReference type="InterPro" id="IPR012337">
    <property type="entry name" value="RNaseH-like_sf"/>
</dbReference>
<accession>A0A2W4IQQ1</accession>
<organism evidence="2">
    <name type="scientific">Thermocrispum agreste</name>
    <dbReference type="NCBI Taxonomy" id="37925"/>
    <lineage>
        <taxon>Bacteria</taxon>
        <taxon>Bacillati</taxon>
        <taxon>Actinomycetota</taxon>
        <taxon>Actinomycetes</taxon>
        <taxon>Pseudonocardiales</taxon>
        <taxon>Pseudonocardiaceae</taxon>
        <taxon>Thermocrispum</taxon>
    </lineage>
</organism>
<sequence length="413" mass="46540">MDRVAGRFARVETRQRFTWFLRGMTAELPRKTCWSIAEHAGENTPDGMQHLLNRAVWDTDGVAEDLRGFVTDHLGEPDAVLIVDESGDLKKGRDTVGVQRQYTGTAGRIENAQVGVYLAYASRGGHALVDRELYLPRSWAEDPDRRTEAGVPQQVEFATKPALATTMITRAVEAGLPAGWVTGDEVYGSDPDLRAQLETLGLGYVLGIGCNRRVTIHAARGGVRTRADQIAAGLGEHCWTRYSAGAGAKGPRFYDWAFIALHPDDGPGHRWLLIRRHPEHGELAYYRCHAPRPVALTELVRVAGTRWRIEESFQATKTLTGLDEHQVRRWTSWRRWTLTAMLAHALLAVFAATTQTHRPDGLIPLTCNEIARLVNRLIVEPIRSLASVLRWSHWRRRHQHRARTSHYRRRPAT</sequence>
<dbReference type="NCBIfam" id="NF033540">
    <property type="entry name" value="transpos_IS701"/>
    <property type="match status" value="1"/>
</dbReference>
<dbReference type="PANTHER" id="PTHR33627">
    <property type="entry name" value="TRANSPOSASE"/>
    <property type="match status" value="1"/>
</dbReference>
<dbReference type="PANTHER" id="PTHR33627:SF1">
    <property type="entry name" value="TRANSPOSASE"/>
    <property type="match status" value="1"/>
</dbReference>
<name>A0A2W4IQQ1_9PSEU</name>